<organism evidence="1 2">
    <name type="scientific">Aminirod propionatiphilus</name>
    <dbReference type="NCBI Taxonomy" id="3415223"/>
    <lineage>
        <taxon>Bacteria</taxon>
        <taxon>Thermotogati</taxon>
        <taxon>Synergistota</taxon>
        <taxon>Synergistia</taxon>
        <taxon>Synergistales</taxon>
        <taxon>Aminiphilaceae</taxon>
        <taxon>Aminirod</taxon>
    </lineage>
</organism>
<name>A0ACD1DTM2_9BACT</name>
<evidence type="ECO:0000313" key="1">
    <source>
        <dbReference type="EMBL" id="QVL35442.1"/>
    </source>
</evidence>
<dbReference type="EMBL" id="CP074691">
    <property type="protein sequence ID" value="QVL35442.1"/>
    <property type="molecule type" value="Genomic_DNA"/>
</dbReference>
<evidence type="ECO:0000313" key="2">
    <source>
        <dbReference type="Proteomes" id="UP000682204"/>
    </source>
</evidence>
<accession>A0ACD1DTM2</accession>
<gene>
    <name evidence="1" type="ORF">KIH16_09580</name>
</gene>
<keyword evidence="2" id="KW-1185">Reference proteome</keyword>
<reference evidence="1" key="1">
    <citation type="submission" date="2021-05" db="EMBL/GenBank/DDBJ databases">
        <title>An isolated secondary fermenter in methanogenic hydrocarbon-degrading communities.</title>
        <authorList>
            <person name="Liu Y.-F."/>
            <person name="Liu Z.-l."/>
        </authorList>
    </citation>
    <scope>NUCLEOTIDE SEQUENCE</scope>
    <source>
        <strain evidence="1">L-13</strain>
    </source>
</reference>
<sequence length="300" mass="31510">MRVAVIDLGSNSVRSLAVDVDGDVLRLVDATSTITRFTEGIGEGAFSPRPEALDRTLAVLRGLKTRLDGLGVSGEGRSFFATESLRALSSAGAIVPVLEGAAEAVLQVLPGEEEARLSCEGVRLGGIEAEAVFDLGGGSLEIVADGALSFPLGAVRLMDLFGGNRRGMALHVLAALKASGLSRAASLAGVGGTSSALAMMVRSLPKELYRPDGLHGTLLSRWQVRLMARDLAAMTAERRRAVVGLDPKRADIIVAGLTVIETLMAHLGLEAYRHSECDLLWGMARRRALALGFSPSSVRL</sequence>
<protein>
    <submittedName>
        <fullName evidence="1">Phosphatase</fullName>
    </submittedName>
</protein>
<proteinExistence type="predicted"/>
<dbReference type="Proteomes" id="UP000682204">
    <property type="component" value="Chromosome"/>
</dbReference>